<reference evidence="1 2" key="1">
    <citation type="submission" date="2020-02" db="EMBL/GenBank/DDBJ databases">
        <authorList>
            <person name="Ferguson B K."/>
        </authorList>
    </citation>
    <scope>NUCLEOTIDE SEQUENCE [LARGE SCALE GENOMIC DNA]</scope>
</reference>
<accession>A0A6H5IDT2</accession>
<dbReference type="AlphaFoldDB" id="A0A6H5IDT2"/>
<name>A0A6H5IDT2_9HYME</name>
<keyword evidence="2" id="KW-1185">Reference proteome</keyword>
<evidence type="ECO:0000313" key="1">
    <source>
        <dbReference type="EMBL" id="CAB0035004.1"/>
    </source>
</evidence>
<proteinExistence type="predicted"/>
<dbReference type="EMBL" id="CADCXV010000766">
    <property type="protein sequence ID" value="CAB0035004.1"/>
    <property type="molecule type" value="Genomic_DNA"/>
</dbReference>
<evidence type="ECO:0000313" key="2">
    <source>
        <dbReference type="Proteomes" id="UP000479190"/>
    </source>
</evidence>
<organism evidence="1 2">
    <name type="scientific">Trichogramma brassicae</name>
    <dbReference type="NCBI Taxonomy" id="86971"/>
    <lineage>
        <taxon>Eukaryota</taxon>
        <taxon>Metazoa</taxon>
        <taxon>Ecdysozoa</taxon>
        <taxon>Arthropoda</taxon>
        <taxon>Hexapoda</taxon>
        <taxon>Insecta</taxon>
        <taxon>Pterygota</taxon>
        <taxon>Neoptera</taxon>
        <taxon>Endopterygota</taxon>
        <taxon>Hymenoptera</taxon>
        <taxon>Apocrita</taxon>
        <taxon>Proctotrupomorpha</taxon>
        <taxon>Chalcidoidea</taxon>
        <taxon>Trichogrammatidae</taxon>
        <taxon>Trichogramma</taxon>
    </lineage>
</organism>
<sequence length="168" mass="18281">MIKAGGRKNIGYCMNVLQKIRSPLQELLWRDLRMIYVTVFLLYTSTWDYRVIISSFSRRILQKTARTGNILLLYSREDVGFGAAAAAAAAPLGNCISRIIQTISGCCCPRLVSCVASIDIPSIFSGVHGTPRLSLRTLLSYIPGGREPEPAASVCSLHCCCSRPPAAA</sequence>
<protein>
    <submittedName>
        <fullName evidence="1">Uncharacterized protein</fullName>
    </submittedName>
</protein>
<gene>
    <name evidence="1" type="ORF">TBRA_LOCUS6902</name>
</gene>
<dbReference type="Proteomes" id="UP000479190">
    <property type="component" value="Unassembled WGS sequence"/>
</dbReference>